<comment type="subcellular location">
    <subcellularLocation>
        <location evidence="1">Cell membrane</location>
        <topology evidence="1">Peripheral membrane protein</topology>
    </subcellularLocation>
</comment>
<keyword evidence="3" id="KW-0547">Nucleotide-binding</keyword>
<dbReference type="PANTHER" id="PTHR43423:SF1">
    <property type="entry name" value="ABC TRANSPORTER I FAMILY MEMBER 17"/>
    <property type="match status" value="1"/>
</dbReference>
<dbReference type="PROSITE" id="PS00211">
    <property type="entry name" value="ABC_TRANSPORTER_1"/>
    <property type="match status" value="1"/>
</dbReference>
<evidence type="ECO:0000256" key="1">
    <source>
        <dbReference type="ARBA" id="ARBA00004202"/>
    </source>
</evidence>
<evidence type="ECO:0000256" key="2">
    <source>
        <dbReference type="ARBA" id="ARBA00022448"/>
    </source>
</evidence>
<keyword evidence="2" id="KW-0813">Transport</keyword>
<dbReference type="InterPro" id="IPR017871">
    <property type="entry name" value="ABC_transporter-like_CS"/>
</dbReference>
<accession>A0A1M5U999</accession>
<sequence>MSILEIRDLHYEADNTKILKGISMKIEEGDCVSIIGSSGSGKSTLLKICADLIPISKGELIYREKNYKRYNPIELRRKISYCVQLPHLFGDKVYENLEFPYNIRKEKIDKGRIVKLLEKFNLDESFLEKDIKSLSGGEKQRISIIRNLIYKPDILLLDEATSALDKENAMVIEKYIEELNKEGVTVIWITHSLEQSERIFNKRIEISEGQVKSIERI</sequence>
<reference evidence="6 7" key="1">
    <citation type="submission" date="2016-11" db="EMBL/GenBank/DDBJ databases">
        <authorList>
            <person name="Jaros S."/>
            <person name="Januszkiewicz K."/>
            <person name="Wedrychowicz H."/>
        </authorList>
    </citation>
    <scope>NUCLEOTIDE SEQUENCE [LARGE SCALE GENOMIC DNA]</scope>
    <source>
        <strain evidence="6 7">DSM 3089</strain>
    </source>
</reference>
<dbReference type="Gene3D" id="3.40.50.300">
    <property type="entry name" value="P-loop containing nucleotide triphosphate hydrolases"/>
    <property type="match status" value="1"/>
</dbReference>
<evidence type="ECO:0000259" key="5">
    <source>
        <dbReference type="PROSITE" id="PS50893"/>
    </source>
</evidence>
<evidence type="ECO:0000313" key="7">
    <source>
        <dbReference type="Proteomes" id="UP000184526"/>
    </source>
</evidence>
<dbReference type="SUPFAM" id="SSF52540">
    <property type="entry name" value="P-loop containing nucleoside triphosphate hydrolases"/>
    <property type="match status" value="1"/>
</dbReference>
<dbReference type="CDD" id="cd03225">
    <property type="entry name" value="ABC_cobalt_CbiO_domain1"/>
    <property type="match status" value="1"/>
</dbReference>
<dbReference type="GO" id="GO:0016887">
    <property type="term" value="F:ATP hydrolysis activity"/>
    <property type="evidence" value="ECO:0007669"/>
    <property type="project" value="InterPro"/>
</dbReference>
<dbReference type="GO" id="GO:0005524">
    <property type="term" value="F:ATP binding"/>
    <property type="evidence" value="ECO:0007669"/>
    <property type="project" value="UniProtKB-KW"/>
</dbReference>
<dbReference type="AlphaFoldDB" id="A0A1M5U999"/>
<dbReference type="PROSITE" id="PS50893">
    <property type="entry name" value="ABC_TRANSPORTER_2"/>
    <property type="match status" value="1"/>
</dbReference>
<dbReference type="InterPro" id="IPR015856">
    <property type="entry name" value="ABC_transpr_CbiO/EcfA_su"/>
</dbReference>
<evidence type="ECO:0000313" key="6">
    <source>
        <dbReference type="EMBL" id="SHH59436.1"/>
    </source>
</evidence>
<feature type="domain" description="ABC transporter" evidence="5">
    <location>
        <begin position="4"/>
        <end position="217"/>
    </location>
</feature>
<dbReference type="InterPro" id="IPR003439">
    <property type="entry name" value="ABC_transporter-like_ATP-bd"/>
</dbReference>
<dbReference type="Proteomes" id="UP000184526">
    <property type="component" value="Unassembled WGS sequence"/>
</dbReference>
<evidence type="ECO:0000256" key="3">
    <source>
        <dbReference type="ARBA" id="ARBA00022741"/>
    </source>
</evidence>
<dbReference type="Pfam" id="PF00005">
    <property type="entry name" value="ABC_tran"/>
    <property type="match status" value="1"/>
</dbReference>
<organism evidence="6 7">
    <name type="scientific">Clostridium collagenovorans DSM 3089</name>
    <dbReference type="NCBI Taxonomy" id="1121306"/>
    <lineage>
        <taxon>Bacteria</taxon>
        <taxon>Bacillati</taxon>
        <taxon>Bacillota</taxon>
        <taxon>Clostridia</taxon>
        <taxon>Eubacteriales</taxon>
        <taxon>Clostridiaceae</taxon>
        <taxon>Clostridium</taxon>
    </lineage>
</organism>
<gene>
    <name evidence="6" type="ORF">SAMN02745196_00895</name>
</gene>
<dbReference type="EMBL" id="FQXP01000003">
    <property type="protein sequence ID" value="SHH59436.1"/>
    <property type="molecule type" value="Genomic_DNA"/>
</dbReference>
<keyword evidence="7" id="KW-1185">Reference proteome</keyword>
<name>A0A1M5U999_9CLOT</name>
<dbReference type="InterPro" id="IPR027417">
    <property type="entry name" value="P-loop_NTPase"/>
</dbReference>
<dbReference type="PANTHER" id="PTHR43423">
    <property type="entry name" value="ABC TRANSPORTER I FAMILY MEMBER 17"/>
    <property type="match status" value="1"/>
</dbReference>
<keyword evidence="4 6" id="KW-0067">ATP-binding</keyword>
<dbReference type="GO" id="GO:0005886">
    <property type="term" value="C:plasma membrane"/>
    <property type="evidence" value="ECO:0007669"/>
    <property type="project" value="UniProtKB-SubCell"/>
</dbReference>
<dbReference type="RefSeq" id="WP_072830441.1">
    <property type="nucleotide sequence ID" value="NZ_FQXP01000003.1"/>
</dbReference>
<dbReference type="SMART" id="SM00382">
    <property type="entry name" value="AAA"/>
    <property type="match status" value="1"/>
</dbReference>
<protein>
    <submittedName>
        <fullName evidence="6">Putative ABC transport system ATP-binding protein</fullName>
    </submittedName>
</protein>
<evidence type="ECO:0000256" key="4">
    <source>
        <dbReference type="ARBA" id="ARBA00022840"/>
    </source>
</evidence>
<dbReference type="OrthoDB" id="9785080at2"/>
<dbReference type="STRING" id="1121306.SAMN02745196_00895"/>
<proteinExistence type="predicted"/>
<dbReference type="InterPro" id="IPR003593">
    <property type="entry name" value="AAA+_ATPase"/>
</dbReference>
<dbReference type="GO" id="GO:0022857">
    <property type="term" value="F:transmembrane transporter activity"/>
    <property type="evidence" value="ECO:0007669"/>
    <property type="project" value="UniProtKB-ARBA"/>
</dbReference>